<protein>
    <submittedName>
        <fullName evidence="2">Uncharacterized protein</fullName>
    </submittedName>
</protein>
<sequence length="52" mass="5764">VCQDGVGVCGIVMAISSLSVAVGLKQHSQQLKVKPWHYYKLVMKRLHKNGPM</sequence>
<reference evidence="2 3" key="2">
    <citation type="journal article" date="2017" name="Front. Plant Sci.">
        <title>Gene Classification and Mining of Molecular Markers Useful in Red Clover (Trifolium pratense) Breeding.</title>
        <authorList>
            <person name="Istvanek J."/>
            <person name="Dluhosova J."/>
            <person name="Dluhos P."/>
            <person name="Patkova L."/>
            <person name="Nedelnik J."/>
            <person name="Repkova J."/>
        </authorList>
    </citation>
    <scope>NUCLEOTIDE SEQUENCE [LARGE SCALE GENOMIC DNA]</scope>
    <source>
        <strain evidence="3">cv. Tatra</strain>
        <tissue evidence="2">Young leaves</tissue>
    </source>
</reference>
<feature type="transmembrane region" description="Helical" evidence="1">
    <location>
        <begin position="6"/>
        <end position="24"/>
    </location>
</feature>
<name>A0A2K3KIJ5_TRIPR</name>
<dbReference type="AlphaFoldDB" id="A0A2K3KIJ5"/>
<proteinExistence type="predicted"/>
<evidence type="ECO:0000313" key="3">
    <source>
        <dbReference type="Proteomes" id="UP000236291"/>
    </source>
</evidence>
<reference evidence="2 3" key="1">
    <citation type="journal article" date="2014" name="Am. J. Bot.">
        <title>Genome assembly and annotation for red clover (Trifolium pratense; Fabaceae).</title>
        <authorList>
            <person name="Istvanek J."/>
            <person name="Jaros M."/>
            <person name="Krenek A."/>
            <person name="Repkova J."/>
        </authorList>
    </citation>
    <scope>NUCLEOTIDE SEQUENCE [LARGE SCALE GENOMIC DNA]</scope>
    <source>
        <strain evidence="3">cv. Tatra</strain>
        <tissue evidence="2">Young leaves</tissue>
    </source>
</reference>
<evidence type="ECO:0000313" key="2">
    <source>
        <dbReference type="EMBL" id="PNX66083.1"/>
    </source>
</evidence>
<dbReference type="Proteomes" id="UP000236291">
    <property type="component" value="Unassembled WGS sequence"/>
</dbReference>
<keyword evidence="1" id="KW-0812">Transmembrane</keyword>
<keyword evidence="1" id="KW-0472">Membrane</keyword>
<organism evidence="2 3">
    <name type="scientific">Trifolium pratense</name>
    <name type="common">Red clover</name>
    <dbReference type="NCBI Taxonomy" id="57577"/>
    <lineage>
        <taxon>Eukaryota</taxon>
        <taxon>Viridiplantae</taxon>
        <taxon>Streptophyta</taxon>
        <taxon>Embryophyta</taxon>
        <taxon>Tracheophyta</taxon>
        <taxon>Spermatophyta</taxon>
        <taxon>Magnoliopsida</taxon>
        <taxon>eudicotyledons</taxon>
        <taxon>Gunneridae</taxon>
        <taxon>Pentapetalae</taxon>
        <taxon>rosids</taxon>
        <taxon>fabids</taxon>
        <taxon>Fabales</taxon>
        <taxon>Fabaceae</taxon>
        <taxon>Papilionoideae</taxon>
        <taxon>50 kb inversion clade</taxon>
        <taxon>NPAAA clade</taxon>
        <taxon>Hologalegina</taxon>
        <taxon>IRL clade</taxon>
        <taxon>Trifolieae</taxon>
        <taxon>Trifolium</taxon>
    </lineage>
</organism>
<comment type="caution">
    <text evidence="2">The sequence shown here is derived from an EMBL/GenBank/DDBJ whole genome shotgun (WGS) entry which is preliminary data.</text>
</comment>
<feature type="non-terminal residue" evidence="2">
    <location>
        <position position="1"/>
    </location>
</feature>
<gene>
    <name evidence="2" type="ORF">L195_g054897</name>
</gene>
<keyword evidence="1" id="KW-1133">Transmembrane helix</keyword>
<accession>A0A2K3KIJ5</accession>
<dbReference type="EMBL" id="ASHM01097826">
    <property type="protein sequence ID" value="PNX66083.1"/>
    <property type="molecule type" value="Genomic_DNA"/>
</dbReference>
<evidence type="ECO:0000256" key="1">
    <source>
        <dbReference type="SAM" id="Phobius"/>
    </source>
</evidence>